<keyword evidence="3" id="KW-1185">Reference proteome</keyword>
<dbReference type="Proteomes" id="UP001152795">
    <property type="component" value="Unassembled WGS sequence"/>
</dbReference>
<accession>A0A6S7H9H1</accession>
<evidence type="ECO:0000313" key="3">
    <source>
        <dbReference type="Proteomes" id="UP001152795"/>
    </source>
</evidence>
<feature type="compositionally biased region" description="Basic and acidic residues" evidence="1">
    <location>
        <begin position="32"/>
        <end position="45"/>
    </location>
</feature>
<evidence type="ECO:0000313" key="2">
    <source>
        <dbReference type="EMBL" id="CAB3999693.1"/>
    </source>
</evidence>
<dbReference type="EMBL" id="CACRXK020003652">
    <property type="protein sequence ID" value="CAB3999693.1"/>
    <property type="molecule type" value="Genomic_DNA"/>
</dbReference>
<reference evidence="2" key="1">
    <citation type="submission" date="2020-04" db="EMBL/GenBank/DDBJ databases">
        <authorList>
            <person name="Alioto T."/>
            <person name="Alioto T."/>
            <person name="Gomez Garrido J."/>
        </authorList>
    </citation>
    <scope>NUCLEOTIDE SEQUENCE</scope>
    <source>
        <strain evidence="2">A484AB</strain>
    </source>
</reference>
<name>A0A6S7H9H1_PARCT</name>
<feature type="compositionally biased region" description="Polar residues" evidence="1">
    <location>
        <begin position="71"/>
        <end position="84"/>
    </location>
</feature>
<feature type="region of interest" description="Disordered" evidence="1">
    <location>
        <begin position="20"/>
        <end position="84"/>
    </location>
</feature>
<sequence length="213" mass="23384">MEEYWWNNIWQADANETENKGVQDYGKTGDPIWHRDLGSEKRTSEEIGGSGEAPTDAATSTQPPTQSVSTEGPTNAMSTQGSTDVLTTESLTSTTGIETPTAVLSTQAPIEAVSRQSLTYAVITQVPTDVSATTETPTSLSGIGGIYHQLHWVMKDSKYVSEVFIAGRRKYTIKNDSFNPVQFMANNPSDQPVFVNNVPFSKFLEQLNEKLRK</sequence>
<evidence type="ECO:0000256" key="1">
    <source>
        <dbReference type="SAM" id="MobiDB-lite"/>
    </source>
</evidence>
<protein>
    <submittedName>
        <fullName evidence="2">Uncharacterized protein</fullName>
    </submittedName>
</protein>
<feature type="compositionally biased region" description="Low complexity" evidence="1">
    <location>
        <begin position="59"/>
        <end position="70"/>
    </location>
</feature>
<comment type="caution">
    <text evidence="2">The sequence shown here is derived from an EMBL/GenBank/DDBJ whole genome shotgun (WGS) entry which is preliminary data.</text>
</comment>
<proteinExistence type="predicted"/>
<dbReference type="AlphaFoldDB" id="A0A6S7H9H1"/>
<organism evidence="2 3">
    <name type="scientific">Paramuricea clavata</name>
    <name type="common">Red gorgonian</name>
    <name type="synonym">Violescent sea-whip</name>
    <dbReference type="NCBI Taxonomy" id="317549"/>
    <lineage>
        <taxon>Eukaryota</taxon>
        <taxon>Metazoa</taxon>
        <taxon>Cnidaria</taxon>
        <taxon>Anthozoa</taxon>
        <taxon>Octocorallia</taxon>
        <taxon>Malacalcyonacea</taxon>
        <taxon>Plexauridae</taxon>
        <taxon>Paramuricea</taxon>
    </lineage>
</organism>
<gene>
    <name evidence="2" type="ORF">PACLA_8A007701</name>
</gene>